<name>A0A2V1CYX3_9PLEO</name>
<feature type="transmembrane region" description="Helical" evidence="6">
    <location>
        <begin position="202"/>
        <end position="226"/>
    </location>
</feature>
<dbReference type="Proteomes" id="UP000244855">
    <property type="component" value="Unassembled WGS sequence"/>
</dbReference>
<gene>
    <name evidence="8" type="ORF">DM02DRAFT_471544</name>
</gene>
<dbReference type="PANTHER" id="PTHR33048">
    <property type="entry name" value="PTH11-LIKE INTEGRAL MEMBRANE PROTEIN (AFU_ORTHOLOGUE AFUA_5G11245)"/>
    <property type="match status" value="1"/>
</dbReference>
<dbReference type="GO" id="GO:0016020">
    <property type="term" value="C:membrane"/>
    <property type="evidence" value="ECO:0007669"/>
    <property type="project" value="UniProtKB-SubCell"/>
</dbReference>
<evidence type="ECO:0000256" key="6">
    <source>
        <dbReference type="SAM" id="Phobius"/>
    </source>
</evidence>
<dbReference type="EMBL" id="KZ806024">
    <property type="protein sequence ID" value="PVH90947.1"/>
    <property type="molecule type" value="Genomic_DNA"/>
</dbReference>
<dbReference type="PANTHER" id="PTHR33048:SF47">
    <property type="entry name" value="INTEGRAL MEMBRANE PROTEIN-RELATED"/>
    <property type="match status" value="1"/>
</dbReference>
<feature type="transmembrane region" description="Helical" evidence="6">
    <location>
        <begin position="39"/>
        <end position="64"/>
    </location>
</feature>
<dbReference type="Pfam" id="PF20684">
    <property type="entry name" value="Fung_rhodopsin"/>
    <property type="match status" value="1"/>
</dbReference>
<proteinExistence type="inferred from homology"/>
<dbReference type="InterPro" id="IPR052337">
    <property type="entry name" value="SAT4-like"/>
</dbReference>
<accession>A0A2V1CYX3</accession>
<evidence type="ECO:0000313" key="9">
    <source>
        <dbReference type="Proteomes" id="UP000244855"/>
    </source>
</evidence>
<dbReference type="OrthoDB" id="5391602at2759"/>
<protein>
    <recommendedName>
        <fullName evidence="7">Rhodopsin domain-containing protein</fullName>
    </recommendedName>
</protein>
<evidence type="ECO:0000259" key="7">
    <source>
        <dbReference type="Pfam" id="PF20684"/>
    </source>
</evidence>
<evidence type="ECO:0000256" key="5">
    <source>
        <dbReference type="ARBA" id="ARBA00038359"/>
    </source>
</evidence>
<dbReference type="InterPro" id="IPR049326">
    <property type="entry name" value="Rhodopsin_dom_fungi"/>
</dbReference>
<feature type="transmembrane region" description="Helical" evidence="6">
    <location>
        <begin position="238"/>
        <end position="259"/>
    </location>
</feature>
<evidence type="ECO:0000313" key="8">
    <source>
        <dbReference type="EMBL" id="PVH90947.1"/>
    </source>
</evidence>
<evidence type="ECO:0000256" key="2">
    <source>
        <dbReference type="ARBA" id="ARBA00022692"/>
    </source>
</evidence>
<comment type="similarity">
    <text evidence="5">Belongs to the SAT4 family.</text>
</comment>
<comment type="subcellular location">
    <subcellularLocation>
        <location evidence="1">Membrane</location>
        <topology evidence="1">Multi-pass membrane protein</topology>
    </subcellularLocation>
</comment>
<keyword evidence="9" id="KW-1185">Reference proteome</keyword>
<feature type="transmembrane region" description="Helical" evidence="6">
    <location>
        <begin position="117"/>
        <end position="139"/>
    </location>
</feature>
<feature type="non-terminal residue" evidence="8">
    <location>
        <position position="1"/>
    </location>
</feature>
<keyword evidence="4 6" id="KW-0472">Membrane</keyword>
<sequence length="263" mass="29608">NMVTTVRAVLIVTAIIPLVICLLRLYVRWFVVQWFGWDDVFVIPALVCVLGWHAVAIVETFYGLGRHMWDIPPASLRLWYKEFFVLQVIYLSVSSLMKTSVILFLMRIFAEVRNVNVVCKGLVVFLVAFTIAGTLVITFQCKPIRAAYTPGLSGSKCFTPNTLFGIFLFQAVTMFVTDVIILILPMPHLVKLKLPFKKRIGVIILFSLGFIATIAALVRFSTLAFFKGKIDYTYTSSISHIWMGIEFSIGLTTASLPSLRPII</sequence>
<feature type="transmembrane region" description="Helical" evidence="6">
    <location>
        <begin position="84"/>
        <end position="105"/>
    </location>
</feature>
<evidence type="ECO:0000256" key="4">
    <source>
        <dbReference type="ARBA" id="ARBA00023136"/>
    </source>
</evidence>
<feature type="transmembrane region" description="Helical" evidence="6">
    <location>
        <begin position="163"/>
        <end position="190"/>
    </location>
</feature>
<evidence type="ECO:0000256" key="3">
    <source>
        <dbReference type="ARBA" id="ARBA00022989"/>
    </source>
</evidence>
<feature type="non-terminal residue" evidence="8">
    <location>
        <position position="263"/>
    </location>
</feature>
<organism evidence="8 9">
    <name type="scientific">Periconia macrospinosa</name>
    <dbReference type="NCBI Taxonomy" id="97972"/>
    <lineage>
        <taxon>Eukaryota</taxon>
        <taxon>Fungi</taxon>
        <taxon>Dikarya</taxon>
        <taxon>Ascomycota</taxon>
        <taxon>Pezizomycotina</taxon>
        <taxon>Dothideomycetes</taxon>
        <taxon>Pleosporomycetidae</taxon>
        <taxon>Pleosporales</taxon>
        <taxon>Massarineae</taxon>
        <taxon>Periconiaceae</taxon>
        <taxon>Periconia</taxon>
    </lineage>
</organism>
<keyword evidence="3 6" id="KW-1133">Transmembrane helix</keyword>
<dbReference type="STRING" id="97972.A0A2V1CYX3"/>
<dbReference type="AlphaFoldDB" id="A0A2V1CYX3"/>
<feature type="transmembrane region" description="Helical" evidence="6">
    <location>
        <begin position="6"/>
        <end position="27"/>
    </location>
</feature>
<keyword evidence="2 6" id="KW-0812">Transmembrane</keyword>
<feature type="domain" description="Rhodopsin" evidence="7">
    <location>
        <begin position="23"/>
        <end position="263"/>
    </location>
</feature>
<reference evidence="8 9" key="1">
    <citation type="journal article" date="2018" name="Sci. Rep.">
        <title>Comparative genomics provides insights into the lifestyle and reveals functional heterogeneity of dark septate endophytic fungi.</title>
        <authorList>
            <person name="Knapp D.G."/>
            <person name="Nemeth J.B."/>
            <person name="Barry K."/>
            <person name="Hainaut M."/>
            <person name="Henrissat B."/>
            <person name="Johnson J."/>
            <person name="Kuo A."/>
            <person name="Lim J.H.P."/>
            <person name="Lipzen A."/>
            <person name="Nolan M."/>
            <person name="Ohm R.A."/>
            <person name="Tamas L."/>
            <person name="Grigoriev I.V."/>
            <person name="Spatafora J.W."/>
            <person name="Nagy L.G."/>
            <person name="Kovacs G.M."/>
        </authorList>
    </citation>
    <scope>NUCLEOTIDE SEQUENCE [LARGE SCALE GENOMIC DNA]</scope>
    <source>
        <strain evidence="8 9">DSE2036</strain>
    </source>
</reference>
<evidence type="ECO:0000256" key="1">
    <source>
        <dbReference type="ARBA" id="ARBA00004141"/>
    </source>
</evidence>